<evidence type="ECO:0000313" key="2">
    <source>
        <dbReference type="EMBL" id="CUN87008.1"/>
    </source>
</evidence>
<evidence type="ECO:0000256" key="1">
    <source>
        <dbReference type="SAM" id="SignalP"/>
    </source>
</evidence>
<evidence type="ECO:0000313" key="3">
    <source>
        <dbReference type="Proteomes" id="UP000095517"/>
    </source>
</evidence>
<dbReference type="Proteomes" id="UP000095517">
    <property type="component" value="Unassembled WGS sequence"/>
</dbReference>
<sequence>MKKILFIFSYLVMITCALLINQACQENYEMVDPPLITGTDDLDEEVIIPEDLECYYVSPSGKGNLDGSSWDNAMSADYFRDLLSASSNADITNEKAERLDGKNLYLAAGEYELVKNDAGIKMDYTSYNSSVDIYIEGGYDPESTGGDLSKRDTKRFITSLTRNTDSNAGKTTNSVFQLGNQMNLYFNGCVFDGKYDKETDGAVRAFYSNGINTSLYLTDCVIKNFNVEKAVTTRGGAIFINRGEVFMNNVEIYNNIAGDRGGALMVANGNCQLFMNACTLYENYVTGQWSTAIHTGGKAIMCMNNTTIWGAAGNDDRNIVVNGDGYFLFTNTTIIGNEKNNYGVLRSPSYSAVLVNSLFSKGKGTRTIYLDKSSYLSKGYNVYQAADQGWGATEKDTDYSDVQMPEPELTDGVYQWNVSEEKIKNFATIQEVIDVVRDFKVDDKAIGVNFLEWCGESAFSIDGRGKSRNVEKMQAGAYDAGL</sequence>
<dbReference type="STRING" id="338188.ERS852397_00972"/>
<accession>A0A174AHN8</accession>
<gene>
    <name evidence="2" type="ORF">ERS852397_00972</name>
</gene>
<organism evidence="2 3">
    <name type="scientific">Bacteroides finegoldii</name>
    <dbReference type="NCBI Taxonomy" id="338188"/>
    <lineage>
        <taxon>Bacteria</taxon>
        <taxon>Pseudomonadati</taxon>
        <taxon>Bacteroidota</taxon>
        <taxon>Bacteroidia</taxon>
        <taxon>Bacteroidales</taxon>
        <taxon>Bacteroidaceae</taxon>
        <taxon>Bacteroides</taxon>
    </lineage>
</organism>
<feature type="signal peptide" evidence="1">
    <location>
        <begin position="1"/>
        <end position="25"/>
    </location>
</feature>
<name>A0A174AHN8_9BACE</name>
<dbReference type="InterPro" id="IPR011050">
    <property type="entry name" value="Pectin_lyase_fold/virulence"/>
</dbReference>
<dbReference type="AlphaFoldDB" id="A0A174AHN8"/>
<reference evidence="2 3" key="1">
    <citation type="submission" date="2015-09" db="EMBL/GenBank/DDBJ databases">
        <authorList>
            <consortium name="Pathogen Informatics"/>
        </authorList>
    </citation>
    <scope>NUCLEOTIDE SEQUENCE [LARGE SCALE GENOMIC DNA]</scope>
    <source>
        <strain evidence="2 3">2789STDY5608840</strain>
    </source>
</reference>
<dbReference type="RefSeq" id="WP_148326655.1">
    <property type="nucleotide sequence ID" value="NZ_CABIXA010000004.1"/>
</dbReference>
<dbReference type="SUPFAM" id="SSF51126">
    <property type="entry name" value="Pectin lyase-like"/>
    <property type="match status" value="1"/>
</dbReference>
<evidence type="ECO:0008006" key="4">
    <source>
        <dbReference type="Google" id="ProtNLM"/>
    </source>
</evidence>
<keyword evidence="1" id="KW-0732">Signal</keyword>
<dbReference type="EMBL" id="CYZH01000004">
    <property type="protein sequence ID" value="CUN87008.1"/>
    <property type="molecule type" value="Genomic_DNA"/>
</dbReference>
<feature type="chain" id="PRO_5008017708" description="Right-handed parallel beta-helix repeat-containing protein" evidence="1">
    <location>
        <begin position="26"/>
        <end position="482"/>
    </location>
</feature>
<protein>
    <recommendedName>
        <fullName evidence="4">Right-handed parallel beta-helix repeat-containing protein</fullName>
    </recommendedName>
</protein>
<proteinExistence type="predicted"/>